<dbReference type="InterPro" id="IPR049177">
    <property type="entry name" value="MgtC_SapB_SrpB_YhiD_N"/>
</dbReference>
<evidence type="ECO:0000256" key="1">
    <source>
        <dbReference type="ARBA" id="ARBA00004651"/>
    </source>
</evidence>
<feature type="transmembrane region" description="Helical" evidence="7">
    <location>
        <begin position="104"/>
        <end position="122"/>
    </location>
</feature>
<keyword evidence="7" id="KW-0997">Cell inner membrane</keyword>
<evidence type="ECO:0000256" key="3">
    <source>
        <dbReference type="ARBA" id="ARBA00022475"/>
    </source>
</evidence>
<evidence type="ECO:0000256" key="5">
    <source>
        <dbReference type="ARBA" id="ARBA00022989"/>
    </source>
</evidence>
<accession>A0A369VPX9</accession>
<dbReference type="Proteomes" id="UP000253918">
    <property type="component" value="Unassembled WGS sequence"/>
</dbReference>
<feature type="domain" description="MgtC/SapB/SrpB/YhiD N-terminal" evidence="8">
    <location>
        <begin position="20"/>
        <end position="148"/>
    </location>
</feature>
<comment type="subcellular location">
    <subcellularLocation>
        <location evidence="7">Cell inner membrane</location>
        <topology evidence="7">Multi-pass membrane protein</topology>
    </subcellularLocation>
    <subcellularLocation>
        <location evidence="1">Cell membrane</location>
        <topology evidence="1">Multi-pass membrane protein</topology>
    </subcellularLocation>
</comment>
<sequence>MIPTIMPPDFAFWADAIGRLIVATAAGMVLGWERSRENRQIMGLRTLGLVGLASCIAVQAIVHSGLTNVNADAAGRAVQGILSGVGFIGAGAVLRVGQGQEVHGLATAACIWVSAALGVAAGLAVWPLIVGGLSLALLVLFVGAPLERRIRDRARLTPAEADRKDVERKP</sequence>
<dbReference type="GO" id="GO:0005886">
    <property type="term" value="C:plasma membrane"/>
    <property type="evidence" value="ECO:0007669"/>
    <property type="project" value="UniProtKB-SubCell"/>
</dbReference>
<dbReference type="OrthoDB" id="9811198at2"/>
<keyword evidence="4 7" id="KW-0812">Transmembrane</keyword>
<dbReference type="InterPro" id="IPR036259">
    <property type="entry name" value="MFS_trans_sf"/>
</dbReference>
<feature type="transmembrane region" description="Helical" evidence="7">
    <location>
        <begin position="78"/>
        <end position="97"/>
    </location>
</feature>
<evidence type="ECO:0000256" key="4">
    <source>
        <dbReference type="ARBA" id="ARBA00022692"/>
    </source>
</evidence>
<keyword evidence="3" id="KW-1003">Cell membrane</keyword>
<feature type="transmembrane region" description="Helical" evidence="7">
    <location>
        <begin position="44"/>
        <end position="66"/>
    </location>
</feature>
<comment type="caution">
    <text evidence="9">The sequence shown here is derived from an EMBL/GenBank/DDBJ whole genome shotgun (WGS) entry which is preliminary data.</text>
</comment>
<dbReference type="SUPFAM" id="SSF103473">
    <property type="entry name" value="MFS general substrate transporter"/>
    <property type="match status" value="1"/>
</dbReference>
<dbReference type="AlphaFoldDB" id="A0A369VPX9"/>
<evidence type="ECO:0000313" key="9">
    <source>
        <dbReference type="EMBL" id="RDE04454.1"/>
    </source>
</evidence>
<feature type="transmembrane region" description="Helical" evidence="7">
    <location>
        <begin position="128"/>
        <end position="146"/>
    </location>
</feature>
<gene>
    <name evidence="9" type="ORF">DVW87_16195</name>
</gene>
<keyword evidence="6 7" id="KW-0472">Membrane</keyword>
<dbReference type="EMBL" id="QQNB01000004">
    <property type="protein sequence ID" value="RDE04454.1"/>
    <property type="molecule type" value="Genomic_DNA"/>
</dbReference>
<keyword evidence="10" id="KW-1185">Reference proteome</keyword>
<dbReference type="PANTHER" id="PTHR33778">
    <property type="entry name" value="PROTEIN MGTC"/>
    <property type="match status" value="1"/>
</dbReference>
<dbReference type="Pfam" id="PF02308">
    <property type="entry name" value="MgtC"/>
    <property type="match status" value="1"/>
</dbReference>
<name>A0A369VPX9_9SPHN</name>
<dbReference type="InterPro" id="IPR003416">
    <property type="entry name" value="MgtC/SapB/SrpB/YhiD_fam"/>
</dbReference>
<dbReference type="PRINTS" id="PR01837">
    <property type="entry name" value="MGTCSAPBPROT"/>
</dbReference>
<organism evidence="9 10">
    <name type="scientific">Sphingomonas aracearum</name>
    <dbReference type="NCBI Taxonomy" id="2283317"/>
    <lineage>
        <taxon>Bacteria</taxon>
        <taxon>Pseudomonadati</taxon>
        <taxon>Pseudomonadota</taxon>
        <taxon>Alphaproteobacteria</taxon>
        <taxon>Sphingomonadales</taxon>
        <taxon>Sphingomonadaceae</taxon>
        <taxon>Sphingomonas</taxon>
    </lineage>
</organism>
<dbReference type="PANTHER" id="PTHR33778:SF1">
    <property type="entry name" value="MAGNESIUM TRANSPORTER YHID-RELATED"/>
    <property type="match status" value="1"/>
</dbReference>
<dbReference type="RefSeq" id="WP_114688857.1">
    <property type="nucleotide sequence ID" value="NZ_QQNB01000004.1"/>
</dbReference>
<evidence type="ECO:0000256" key="7">
    <source>
        <dbReference type="RuleBase" id="RU365041"/>
    </source>
</evidence>
<evidence type="ECO:0000313" key="10">
    <source>
        <dbReference type="Proteomes" id="UP000253918"/>
    </source>
</evidence>
<protein>
    <recommendedName>
        <fullName evidence="7">Protein MgtC</fullName>
    </recommendedName>
</protein>
<feature type="transmembrane region" description="Helical" evidence="7">
    <location>
        <begin position="12"/>
        <end position="32"/>
    </location>
</feature>
<evidence type="ECO:0000256" key="2">
    <source>
        <dbReference type="ARBA" id="ARBA00009298"/>
    </source>
</evidence>
<evidence type="ECO:0000256" key="6">
    <source>
        <dbReference type="ARBA" id="ARBA00023136"/>
    </source>
</evidence>
<keyword evidence="5 7" id="KW-1133">Transmembrane helix</keyword>
<proteinExistence type="inferred from homology"/>
<reference evidence="9 10" key="1">
    <citation type="submission" date="2018-07" db="EMBL/GenBank/DDBJ databases">
        <title>a novel species of Sphingomonas isolated from the rhizosphere soil of Araceae plant.</title>
        <authorList>
            <person name="Zhiyong W."/>
            <person name="Qinglan Z."/>
            <person name="Zhiwei F."/>
            <person name="Ding X."/>
            <person name="Gejiao W."/>
            <person name="Shixue Z."/>
        </authorList>
    </citation>
    <scope>NUCLEOTIDE SEQUENCE [LARGE SCALE GENOMIC DNA]</scope>
    <source>
        <strain evidence="9 10">WZY 27</strain>
    </source>
</reference>
<evidence type="ECO:0000259" key="8">
    <source>
        <dbReference type="Pfam" id="PF02308"/>
    </source>
</evidence>
<comment type="similarity">
    <text evidence="2 7">Belongs to the MgtC/SapB family.</text>
</comment>